<keyword evidence="1 6" id="KW-0597">Phosphoprotein</keyword>
<dbReference type="GO" id="GO:0003677">
    <property type="term" value="F:DNA binding"/>
    <property type="evidence" value="ECO:0007669"/>
    <property type="project" value="UniProtKB-KW"/>
</dbReference>
<keyword evidence="3" id="KW-0805">Transcription regulation</keyword>
<feature type="domain" description="HTH luxR-type" evidence="7">
    <location>
        <begin position="137"/>
        <end position="202"/>
    </location>
</feature>
<dbReference type="AlphaFoldDB" id="A0A2N3PW30"/>
<evidence type="ECO:0000256" key="3">
    <source>
        <dbReference type="ARBA" id="ARBA00023015"/>
    </source>
</evidence>
<dbReference type="InterPro" id="IPR036388">
    <property type="entry name" value="WH-like_DNA-bd_sf"/>
</dbReference>
<dbReference type="Pfam" id="PF00072">
    <property type="entry name" value="Response_reg"/>
    <property type="match status" value="1"/>
</dbReference>
<evidence type="ECO:0000313" key="10">
    <source>
        <dbReference type="Proteomes" id="UP000233293"/>
    </source>
</evidence>
<dbReference type="EMBL" id="PIUM01000010">
    <property type="protein sequence ID" value="PKU24585.1"/>
    <property type="molecule type" value="Genomic_DNA"/>
</dbReference>
<dbReference type="Proteomes" id="UP000233293">
    <property type="component" value="Unassembled WGS sequence"/>
</dbReference>
<dbReference type="InterPro" id="IPR011006">
    <property type="entry name" value="CheY-like_superfamily"/>
</dbReference>
<dbReference type="InterPro" id="IPR001789">
    <property type="entry name" value="Sig_transdc_resp-reg_receiver"/>
</dbReference>
<evidence type="ECO:0000259" key="8">
    <source>
        <dbReference type="PROSITE" id="PS50110"/>
    </source>
</evidence>
<evidence type="ECO:0000256" key="2">
    <source>
        <dbReference type="ARBA" id="ARBA00023012"/>
    </source>
</evidence>
<protein>
    <submittedName>
        <fullName evidence="9">DNA-binding response regulator</fullName>
    </submittedName>
</protein>
<dbReference type="GO" id="GO:0000160">
    <property type="term" value="P:phosphorelay signal transduction system"/>
    <property type="evidence" value="ECO:0007669"/>
    <property type="project" value="UniProtKB-KW"/>
</dbReference>
<dbReference type="SUPFAM" id="SSF52172">
    <property type="entry name" value="CheY-like"/>
    <property type="match status" value="1"/>
</dbReference>
<dbReference type="Gene3D" id="3.40.50.2300">
    <property type="match status" value="1"/>
</dbReference>
<feature type="modified residue" description="4-aspartylphosphate" evidence="6">
    <location>
        <position position="56"/>
    </location>
</feature>
<dbReference type="CDD" id="cd17537">
    <property type="entry name" value="REC_FixJ"/>
    <property type="match status" value="1"/>
</dbReference>
<dbReference type="InterPro" id="IPR000792">
    <property type="entry name" value="Tscrpt_reg_LuxR_C"/>
</dbReference>
<dbReference type="SMART" id="SM00448">
    <property type="entry name" value="REC"/>
    <property type="match status" value="1"/>
</dbReference>
<dbReference type="PANTHER" id="PTHR44688:SF16">
    <property type="entry name" value="DNA-BINDING TRANSCRIPTIONAL ACTIVATOR DEVR_DOSR"/>
    <property type="match status" value="1"/>
</dbReference>
<reference evidence="10" key="1">
    <citation type="submission" date="2017-12" db="EMBL/GenBank/DDBJ databases">
        <title>Draft genome sequence of Telmatospirillum siberiense 26-4b1T, an acidotolerant peatland alphaproteobacterium potentially involved in sulfur cycling.</title>
        <authorList>
            <person name="Hausmann B."/>
            <person name="Pjevac P."/>
            <person name="Schreck K."/>
            <person name="Herbold C.W."/>
            <person name="Daims H."/>
            <person name="Wagner M."/>
            <person name="Pester M."/>
            <person name="Loy A."/>
        </authorList>
    </citation>
    <scope>NUCLEOTIDE SEQUENCE [LARGE SCALE GENOMIC DNA]</scope>
    <source>
        <strain evidence="10">26-4b1</strain>
    </source>
</reference>
<evidence type="ECO:0000256" key="6">
    <source>
        <dbReference type="PROSITE-ProRule" id="PRU00169"/>
    </source>
</evidence>
<evidence type="ECO:0000256" key="1">
    <source>
        <dbReference type="ARBA" id="ARBA00022553"/>
    </source>
</evidence>
<accession>A0A2N3PW30</accession>
<dbReference type="SMART" id="SM00421">
    <property type="entry name" value="HTH_LUXR"/>
    <property type="match status" value="1"/>
</dbReference>
<organism evidence="9 10">
    <name type="scientific">Telmatospirillum siberiense</name>
    <dbReference type="NCBI Taxonomy" id="382514"/>
    <lineage>
        <taxon>Bacteria</taxon>
        <taxon>Pseudomonadati</taxon>
        <taxon>Pseudomonadota</taxon>
        <taxon>Alphaproteobacteria</taxon>
        <taxon>Rhodospirillales</taxon>
        <taxon>Rhodospirillaceae</taxon>
        <taxon>Telmatospirillum</taxon>
    </lineage>
</organism>
<keyword evidence="4 9" id="KW-0238">DNA-binding</keyword>
<dbReference type="FunFam" id="3.40.50.2300:FF:000018">
    <property type="entry name" value="DNA-binding transcriptional regulator NtrC"/>
    <property type="match status" value="1"/>
</dbReference>
<dbReference type="RefSeq" id="WP_101250621.1">
    <property type="nucleotide sequence ID" value="NZ_PIUM01000010.1"/>
</dbReference>
<dbReference type="Gene3D" id="1.10.10.10">
    <property type="entry name" value="Winged helix-like DNA-binding domain superfamily/Winged helix DNA-binding domain"/>
    <property type="match status" value="1"/>
</dbReference>
<evidence type="ECO:0000256" key="5">
    <source>
        <dbReference type="ARBA" id="ARBA00023163"/>
    </source>
</evidence>
<dbReference type="CDD" id="cd06170">
    <property type="entry name" value="LuxR_C_like"/>
    <property type="match status" value="1"/>
</dbReference>
<sequence>MDGTPPTVFIVDDDEAVRDGLGELLRAEGIAARPFDSAEDFLAAKVERDAGCLIVDIHMPGLTGLALQRDLSERGVRLPVIVITGQGDVPKAVEALKAGAVDFIEKPFSAETLLKAVHEALNREDHLRRTRNRLSETRSCLELLTAREREVMELMVAGHPNKIIGIHLNISTRTVENHRAKVMEKMRCDNLSALIHLILRMTQSADEDAWRPG</sequence>
<dbReference type="PRINTS" id="PR00038">
    <property type="entry name" value="HTHLUXR"/>
</dbReference>
<dbReference type="InterPro" id="IPR016032">
    <property type="entry name" value="Sig_transdc_resp-reg_C-effctor"/>
</dbReference>
<keyword evidence="5" id="KW-0804">Transcription</keyword>
<proteinExistence type="predicted"/>
<feature type="domain" description="Response regulatory" evidence="8">
    <location>
        <begin position="7"/>
        <end position="121"/>
    </location>
</feature>
<name>A0A2N3PW30_9PROT</name>
<dbReference type="GO" id="GO:0006355">
    <property type="term" value="P:regulation of DNA-templated transcription"/>
    <property type="evidence" value="ECO:0007669"/>
    <property type="project" value="InterPro"/>
</dbReference>
<dbReference type="PROSITE" id="PS50043">
    <property type="entry name" value="HTH_LUXR_2"/>
    <property type="match status" value="1"/>
</dbReference>
<evidence type="ECO:0000313" key="9">
    <source>
        <dbReference type="EMBL" id="PKU24585.1"/>
    </source>
</evidence>
<dbReference type="Pfam" id="PF00196">
    <property type="entry name" value="GerE"/>
    <property type="match status" value="1"/>
</dbReference>
<dbReference type="OrthoDB" id="9782655at2"/>
<comment type="caution">
    <text evidence="9">The sequence shown here is derived from an EMBL/GenBank/DDBJ whole genome shotgun (WGS) entry which is preliminary data.</text>
</comment>
<dbReference type="PANTHER" id="PTHR44688">
    <property type="entry name" value="DNA-BINDING TRANSCRIPTIONAL ACTIVATOR DEVR_DOSR"/>
    <property type="match status" value="1"/>
</dbReference>
<evidence type="ECO:0000256" key="4">
    <source>
        <dbReference type="ARBA" id="ARBA00023125"/>
    </source>
</evidence>
<gene>
    <name evidence="9" type="ORF">CWS72_10825</name>
</gene>
<keyword evidence="10" id="KW-1185">Reference proteome</keyword>
<keyword evidence="2" id="KW-0902">Two-component regulatory system</keyword>
<evidence type="ECO:0000259" key="7">
    <source>
        <dbReference type="PROSITE" id="PS50043"/>
    </source>
</evidence>
<dbReference type="PROSITE" id="PS50110">
    <property type="entry name" value="RESPONSE_REGULATORY"/>
    <property type="match status" value="1"/>
</dbReference>
<dbReference type="SUPFAM" id="SSF46894">
    <property type="entry name" value="C-terminal effector domain of the bipartite response regulators"/>
    <property type="match status" value="1"/>
</dbReference>